<keyword evidence="2" id="KW-1133">Transmembrane helix</keyword>
<feature type="region of interest" description="Disordered" evidence="1">
    <location>
        <begin position="129"/>
        <end position="155"/>
    </location>
</feature>
<sequence>MTESSTSTLSGVPSLPSTDTAAELVVSLTESSEQPKAQNQEGKQPKDQQQVEQLPILPQTPPQQQISTQQGTVATSVESPLQSAETSRLDISANQSPQQKNITPPHPLGTAFFDNIEVTPYHLMPQEVRSSLSGDDNSRDSDYADYVDTPEPIAENPILREMEEASNDPKFMPKYAYIVELSVDAKPKQKIIKVPLPKRFDTTILVTAGIISSALVLGLIFFVKTRKQ</sequence>
<evidence type="ECO:0000313" key="3">
    <source>
        <dbReference type="EMBL" id="KAF7634668.1"/>
    </source>
</evidence>
<accession>A0A8S9ZNB4</accession>
<reference evidence="3" key="1">
    <citation type="journal article" date="2020" name="Ecol. Evol.">
        <title>Genome structure and content of the rice root-knot nematode (Meloidogyne graminicola).</title>
        <authorList>
            <person name="Phan N.T."/>
            <person name="Danchin E.G.J."/>
            <person name="Klopp C."/>
            <person name="Perfus-Barbeoch L."/>
            <person name="Kozlowski D.K."/>
            <person name="Koutsovoulos G.D."/>
            <person name="Lopez-Roques C."/>
            <person name="Bouchez O."/>
            <person name="Zahm M."/>
            <person name="Besnard G."/>
            <person name="Bellafiore S."/>
        </authorList>
    </citation>
    <scope>NUCLEOTIDE SEQUENCE</scope>
    <source>
        <strain evidence="3">VN-18</strain>
    </source>
</reference>
<feature type="compositionally biased region" description="Low complexity" evidence="1">
    <location>
        <begin position="53"/>
        <end position="70"/>
    </location>
</feature>
<feature type="compositionally biased region" description="Polar residues" evidence="1">
    <location>
        <begin position="92"/>
        <end position="102"/>
    </location>
</feature>
<proteinExistence type="predicted"/>
<name>A0A8S9ZNB4_9BILA</name>
<keyword evidence="2" id="KW-0472">Membrane</keyword>
<keyword evidence="2" id="KW-0812">Transmembrane</keyword>
<dbReference type="EMBL" id="JABEBT010000053">
    <property type="protein sequence ID" value="KAF7634668.1"/>
    <property type="molecule type" value="Genomic_DNA"/>
</dbReference>
<gene>
    <name evidence="3" type="ORF">Mgra_00005916</name>
</gene>
<evidence type="ECO:0000256" key="1">
    <source>
        <dbReference type="SAM" id="MobiDB-lite"/>
    </source>
</evidence>
<evidence type="ECO:0000256" key="2">
    <source>
        <dbReference type="SAM" id="Phobius"/>
    </source>
</evidence>
<dbReference type="Proteomes" id="UP000605970">
    <property type="component" value="Unassembled WGS sequence"/>
</dbReference>
<feature type="compositionally biased region" description="Polar residues" evidence="1">
    <location>
        <begin position="28"/>
        <end position="52"/>
    </location>
</feature>
<comment type="caution">
    <text evidence="3">The sequence shown here is derived from an EMBL/GenBank/DDBJ whole genome shotgun (WGS) entry which is preliminary data.</text>
</comment>
<protein>
    <submittedName>
        <fullName evidence="3">Uncharacterized protein</fullName>
    </submittedName>
</protein>
<organism evidence="3 4">
    <name type="scientific">Meloidogyne graminicola</name>
    <dbReference type="NCBI Taxonomy" id="189291"/>
    <lineage>
        <taxon>Eukaryota</taxon>
        <taxon>Metazoa</taxon>
        <taxon>Ecdysozoa</taxon>
        <taxon>Nematoda</taxon>
        <taxon>Chromadorea</taxon>
        <taxon>Rhabditida</taxon>
        <taxon>Tylenchina</taxon>
        <taxon>Tylenchomorpha</taxon>
        <taxon>Tylenchoidea</taxon>
        <taxon>Meloidogynidae</taxon>
        <taxon>Meloidogyninae</taxon>
        <taxon>Meloidogyne</taxon>
    </lineage>
</organism>
<feature type="region of interest" description="Disordered" evidence="1">
    <location>
        <begin position="1"/>
        <end position="111"/>
    </location>
</feature>
<dbReference type="AlphaFoldDB" id="A0A8S9ZNB4"/>
<evidence type="ECO:0000313" key="4">
    <source>
        <dbReference type="Proteomes" id="UP000605970"/>
    </source>
</evidence>
<feature type="compositionally biased region" description="Polar residues" evidence="1">
    <location>
        <begin position="71"/>
        <end position="86"/>
    </location>
</feature>
<feature type="compositionally biased region" description="Polar residues" evidence="1">
    <location>
        <begin position="1"/>
        <end position="20"/>
    </location>
</feature>
<keyword evidence="4" id="KW-1185">Reference proteome</keyword>
<feature type="transmembrane region" description="Helical" evidence="2">
    <location>
        <begin position="204"/>
        <end position="223"/>
    </location>
</feature>